<dbReference type="Proteomes" id="UP000334820">
    <property type="component" value="Unassembled WGS sequence"/>
</dbReference>
<comment type="caution">
    <text evidence="1">The sequence shown here is derived from an EMBL/GenBank/DDBJ whole genome shotgun (WGS) entry which is preliminary data.</text>
</comment>
<gene>
    <name evidence="1" type="ORF">KTAU_13840</name>
</gene>
<sequence length="114" mass="13326">MELTQFEGVLQQCAAEEWWPEEMGAEVMMLAIWGLQEVMVMTGDLVEGMWVVDWIGFAARAERLAQLCQRCGRGRWAERLQRLSREALEQYGKLLEEFGQMERRARQRSRGESN</sequence>
<dbReference type="RefSeq" id="WP_151727542.1">
    <property type="nucleotide sequence ID" value="NZ_BKZV01000001.1"/>
</dbReference>
<organism evidence="1 2">
    <name type="scientific">Thermogemmatispora aurantia</name>
    <dbReference type="NCBI Taxonomy" id="2045279"/>
    <lineage>
        <taxon>Bacteria</taxon>
        <taxon>Bacillati</taxon>
        <taxon>Chloroflexota</taxon>
        <taxon>Ktedonobacteria</taxon>
        <taxon>Thermogemmatisporales</taxon>
        <taxon>Thermogemmatisporaceae</taxon>
        <taxon>Thermogemmatispora</taxon>
    </lineage>
</organism>
<keyword evidence="2" id="KW-1185">Reference proteome</keyword>
<proteinExistence type="predicted"/>
<name>A0A5J4K7W1_9CHLR</name>
<dbReference type="AlphaFoldDB" id="A0A5J4K7W1"/>
<accession>A0A5J4K7W1</accession>
<evidence type="ECO:0000313" key="2">
    <source>
        <dbReference type="Proteomes" id="UP000334820"/>
    </source>
</evidence>
<protein>
    <submittedName>
        <fullName evidence="1">Uncharacterized protein</fullName>
    </submittedName>
</protein>
<evidence type="ECO:0000313" key="1">
    <source>
        <dbReference type="EMBL" id="GER82747.1"/>
    </source>
</evidence>
<reference evidence="1 2" key="1">
    <citation type="journal article" date="2019" name="Int. J. Syst. Evol. Microbiol.">
        <title>Thermogemmatispora aurantia sp. nov. and Thermogemmatispora argillosa sp. nov., within the class Ktedonobacteria, and emended description of the genus Thermogemmatispora.</title>
        <authorList>
            <person name="Zheng Y."/>
            <person name="Wang C.M."/>
            <person name="Sakai Y."/>
            <person name="Abe K."/>
            <person name="Yokota A."/>
            <person name="Yabe S."/>
        </authorList>
    </citation>
    <scope>NUCLEOTIDE SEQUENCE [LARGE SCALE GENOMIC DNA]</scope>
    <source>
        <strain evidence="1 2">A1-2</strain>
    </source>
</reference>
<dbReference type="EMBL" id="BKZV01000001">
    <property type="protein sequence ID" value="GER82747.1"/>
    <property type="molecule type" value="Genomic_DNA"/>
</dbReference>